<evidence type="ECO:0000313" key="9">
    <source>
        <dbReference type="EMBL" id="GFM35555.1"/>
    </source>
</evidence>
<dbReference type="GO" id="GO:0015079">
    <property type="term" value="F:potassium ion transmembrane transporter activity"/>
    <property type="evidence" value="ECO:0007669"/>
    <property type="project" value="InterPro"/>
</dbReference>
<dbReference type="Gene3D" id="3.30.70.1450">
    <property type="entry name" value="Regulator of K+ conductance, C-terminal domain"/>
    <property type="match status" value="2"/>
</dbReference>
<evidence type="ECO:0000256" key="6">
    <source>
        <dbReference type="ARBA" id="ARBA00023065"/>
    </source>
</evidence>
<dbReference type="InterPro" id="IPR003148">
    <property type="entry name" value="RCK_N"/>
</dbReference>
<feature type="domain" description="RCK N-terminal" evidence="7">
    <location>
        <begin position="12"/>
        <end position="129"/>
    </location>
</feature>
<accession>A0A7J0BQZ8</accession>
<keyword evidence="4" id="KW-0630">Potassium</keyword>
<dbReference type="GO" id="GO:0005886">
    <property type="term" value="C:plasma membrane"/>
    <property type="evidence" value="ECO:0007669"/>
    <property type="project" value="InterPro"/>
</dbReference>
<evidence type="ECO:0000256" key="3">
    <source>
        <dbReference type="ARBA" id="ARBA00022538"/>
    </source>
</evidence>
<dbReference type="AlphaFoldDB" id="A0A7J0BQZ8"/>
<keyword evidence="6" id="KW-0406">Ion transport</keyword>
<dbReference type="InterPro" id="IPR036721">
    <property type="entry name" value="RCK_C_sf"/>
</dbReference>
<dbReference type="InterPro" id="IPR036291">
    <property type="entry name" value="NAD(P)-bd_dom_sf"/>
</dbReference>
<evidence type="ECO:0000256" key="1">
    <source>
        <dbReference type="ARBA" id="ARBA00017378"/>
    </source>
</evidence>
<feature type="domain" description="RCK C-terminal" evidence="8">
    <location>
        <begin position="379"/>
        <end position="460"/>
    </location>
</feature>
<keyword evidence="5" id="KW-0520">NAD</keyword>
<reference evidence="9 10" key="1">
    <citation type="submission" date="2020-05" db="EMBL/GenBank/DDBJ databases">
        <title>Draft genome sequence of Desulfovibrio psychrotolerans JS1T.</title>
        <authorList>
            <person name="Ueno A."/>
            <person name="Tamazawa S."/>
            <person name="Tamamura S."/>
            <person name="Murakami T."/>
            <person name="Kiyama T."/>
            <person name="Inomata H."/>
            <person name="Amano Y."/>
            <person name="Miyakawa K."/>
            <person name="Tamaki H."/>
            <person name="Naganuma T."/>
            <person name="Kaneko K."/>
        </authorList>
    </citation>
    <scope>NUCLEOTIDE SEQUENCE [LARGE SCALE GENOMIC DNA]</scope>
    <source>
        <strain evidence="9 10">JS1</strain>
    </source>
</reference>
<dbReference type="InterPro" id="IPR006037">
    <property type="entry name" value="RCK_C"/>
</dbReference>
<dbReference type="Proteomes" id="UP000503820">
    <property type="component" value="Unassembled WGS sequence"/>
</dbReference>
<dbReference type="SUPFAM" id="SSF51735">
    <property type="entry name" value="NAD(P)-binding Rossmann-fold domains"/>
    <property type="match status" value="2"/>
</dbReference>
<dbReference type="NCBIfam" id="NF007032">
    <property type="entry name" value="PRK09496.1-4"/>
    <property type="match status" value="1"/>
</dbReference>
<keyword evidence="3" id="KW-0633">Potassium transport</keyword>
<dbReference type="PANTHER" id="PTHR43833:SF5">
    <property type="entry name" value="TRK SYSTEM POTASSIUM UPTAKE PROTEIN TRKA"/>
    <property type="match status" value="1"/>
</dbReference>
<evidence type="ECO:0000256" key="2">
    <source>
        <dbReference type="ARBA" id="ARBA00022448"/>
    </source>
</evidence>
<dbReference type="PROSITE" id="PS51201">
    <property type="entry name" value="RCK_N"/>
    <property type="match status" value="2"/>
</dbReference>
<dbReference type="SUPFAM" id="SSF116726">
    <property type="entry name" value="TrkA C-terminal domain-like"/>
    <property type="match status" value="2"/>
</dbReference>
<evidence type="ECO:0000259" key="7">
    <source>
        <dbReference type="PROSITE" id="PS51201"/>
    </source>
</evidence>
<dbReference type="NCBIfam" id="NF007041">
    <property type="entry name" value="PRK09496.3-4"/>
    <property type="match status" value="1"/>
</dbReference>
<evidence type="ECO:0000313" key="10">
    <source>
        <dbReference type="Proteomes" id="UP000503820"/>
    </source>
</evidence>
<dbReference type="InterPro" id="IPR006036">
    <property type="entry name" value="K_uptake_TrkA"/>
</dbReference>
<dbReference type="Pfam" id="PF02080">
    <property type="entry name" value="TrkA_C"/>
    <property type="match status" value="2"/>
</dbReference>
<dbReference type="Pfam" id="PF02254">
    <property type="entry name" value="TrkA_N"/>
    <property type="match status" value="2"/>
</dbReference>
<protein>
    <recommendedName>
        <fullName evidence="1">Trk system potassium uptake protein TrkA</fullName>
    </recommendedName>
</protein>
<proteinExistence type="predicted"/>
<dbReference type="Gene3D" id="3.40.50.720">
    <property type="entry name" value="NAD(P)-binding Rossmann-like Domain"/>
    <property type="match status" value="2"/>
</dbReference>
<keyword evidence="10" id="KW-1185">Reference proteome</keyword>
<dbReference type="PRINTS" id="PR00335">
    <property type="entry name" value="KUPTAKETRKA"/>
</dbReference>
<evidence type="ECO:0000259" key="8">
    <source>
        <dbReference type="PROSITE" id="PS51202"/>
    </source>
</evidence>
<organism evidence="9 10">
    <name type="scientific">Desulfovibrio psychrotolerans</name>
    <dbReference type="NCBI Taxonomy" id="415242"/>
    <lineage>
        <taxon>Bacteria</taxon>
        <taxon>Pseudomonadati</taxon>
        <taxon>Thermodesulfobacteriota</taxon>
        <taxon>Desulfovibrionia</taxon>
        <taxon>Desulfovibrionales</taxon>
        <taxon>Desulfovibrionaceae</taxon>
        <taxon>Desulfovibrio</taxon>
    </lineage>
</organism>
<dbReference type="NCBIfam" id="NF007031">
    <property type="entry name" value="PRK09496.1-2"/>
    <property type="match status" value="1"/>
</dbReference>
<name>A0A7J0BQZ8_9BACT</name>
<feature type="domain" description="RCK C-terminal" evidence="8">
    <location>
        <begin position="154"/>
        <end position="237"/>
    </location>
</feature>
<feature type="domain" description="RCK N-terminal" evidence="7">
    <location>
        <begin position="242"/>
        <end position="361"/>
    </location>
</feature>
<dbReference type="PANTHER" id="PTHR43833">
    <property type="entry name" value="POTASSIUM CHANNEL PROTEIN 2-RELATED-RELATED"/>
    <property type="match status" value="1"/>
</dbReference>
<dbReference type="EMBL" id="BLVP01000001">
    <property type="protein sequence ID" value="GFM35555.1"/>
    <property type="molecule type" value="Genomic_DNA"/>
</dbReference>
<keyword evidence="2" id="KW-0813">Transport</keyword>
<dbReference type="RefSeq" id="WP_174408268.1">
    <property type="nucleotide sequence ID" value="NZ_BLVP01000001.1"/>
</dbReference>
<comment type="caution">
    <text evidence="9">The sequence shown here is derived from an EMBL/GenBank/DDBJ whole genome shotgun (WGS) entry which is preliminary data.</text>
</comment>
<dbReference type="PROSITE" id="PS51202">
    <property type="entry name" value="RCK_C"/>
    <property type="match status" value="2"/>
</dbReference>
<evidence type="ECO:0000256" key="4">
    <source>
        <dbReference type="ARBA" id="ARBA00022958"/>
    </source>
</evidence>
<dbReference type="InterPro" id="IPR050721">
    <property type="entry name" value="Trk_Ktr_HKT_K-transport"/>
</dbReference>
<dbReference type="NCBIfam" id="NF007039">
    <property type="entry name" value="PRK09496.3-2"/>
    <property type="match status" value="1"/>
</dbReference>
<sequence>MRLFSRTPRVEQLKVVIVGAGEVGFHIARRLAQESKQVVVVDQSAEALRRVSEVLDVQTVQGSGCSPVVLSDAGVMDAHIFLAVTDSDEINIISCLFANAIAPDSRKIARIRNEEYHLFQDALTNEPLSISTIINPEKEVIKAIDRMLAMPGAVDFSEFADGQVKLVGVRLEQGPLIGRRLMQFREVVDDVNVIIAAIVRKDELIIPGGSDEILAGDIVYFACKDTSLETVRRISGHDTAPVKSALIIGGGNIGLRLAMLFERKGLHVKLVDKDKARCMVLAEKLNTTLVLHGDGTDQDFLREENVDAMDVVISLTSDEEINILSSLLAKNLGAKKTVTRVNKAAYQPLVSAIGIDNSVSPRLAAVNSILHHIRRGKVLSSVSIRGEGAEALEAVALADSDVVGKPVRELGFPRGTLLLAIVRGKEVVIPSGDSIINPEDRIIILTTREEVSRVEQALTVKLSQL</sequence>
<gene>
    <name evidence="9" type="ORF">DSM19430T_02390</name>
</gene>
<evidence type="ECO:0000256" key="5">
    <source>
        <dbReference type="ARBA" id="ARBA00023027"/>
    </source>
</evidence>